<proteinExistence type="predicted"/>
<protein>
    <recommendedName>
        <fullName evidence="2">HECT-type E3 ubiquitin transferase</fullName>
        <ecNumber evidence="2">2.3.2.26</ecNumber>
    </recommendedName>
</protein>
<evidence type="ECO:0000259" key="6">
    <source>
        <dbReference type="PROSITE" id="PS50237"/>
    </source>
</evidence>
<sequence length="662" mass="74821">MPSGSTPLSKSTFDEFRTKVAALVTDKGTLGLRTLLYDTFSSVEQLSECLSLPHEENVAGLVDIHALQAWYHTVMDQSDTTFAGAITTVLDHLKHGIQVLKPGQTNIFLIIMENPVFLNADSLSQILPKLCYILSTLSQHQRVEFAWVVQESILKSSSSHGARAHFFQQLVGIVQQFITLRIVSNPDENMQPSLDDATMWATQTLGIFSAINDANSFIPYYEFYNESIEASIDLKEEYPKWKSWEGLSFCNYPFVLSTSTKGDILKIESMVQMRHELQDAFFRAMFIGVNSPYLQIEVRRDHVIRDALFQVSPLCFELHFALDAHVSTDTICLIQYSWRGKALTILKSNFRISFTGEEGIDEGGVSKSSSYGMFKYNDESRMCWLANMSDLRDSETLEEYNLMGRIIGLAIYNGVVLDIHFPLALYKKLLDISPDLDDLAELDPDLCRGLKQLLEFEGDIEEVYGRTFVAEIETSVGERQTLELHEGGANRPVTAENRQEFVDLLVDFLMNKSISSAFQAFRDGFDLVLEGSALQLFRPEELQELICGSPLLDFYALEKTTQYDGFDKDSFVIKSFWKVVHEFTEEQKKLLLFFATGSDRVPVGGLSKLQFIIAKNGPDSDRVPTSHTCYNVLLLCEYASIEKLKDRLLTALANSNCGFFLN</sequence>
<accession>A0A177WQG7</accession>
<evidence type="ECO:0000313" key="8">
    <source>
        <dbReference type="Proteomes" id="UP000077115"/>
    </source>
</evidence>
<dbReference type="SMART" id="SM00119">
    <property type="entry name" value="HECTc"/>
    <property type="match status" value="1"/>
</dbReference>
<dbReference type="InterPro" id="IPR035983">
    <property type="entry name" value="Hect_E3_ubiquitin_ligase"/>
</dbReference>
<dbReference type="EMBL" id="DS022307">
    <property type="protein sequence ID" value="OAJ42132.1"/>
    <property type="molecule type" value="Genomic_DNA"/>
</dbReference>
<gene>
    <name evidence="7" type="ORF">BDEG_25632</name>
</gene>
<dbReference type="InterPro" id="IPR000569">
    <property type="entry name" value="HECT_dom"/>
</dbReference>
<dbReference type="PROSITE" id="PS50237">
    <property type="entry name" value="HECT"/>
    <property type="match status" value="1"/>
</dbReference>
<dbReference type="Gene3D" id="3.30.2410.10">
    <property type="entry name" value="Hect, E3 ligase catalytic domain"/>
    <property type="match status" value="1"/>
</dbReference>
<dbReference type="GO" id="GO:0000209">
    <property type="term" value="P:protein polyubiquitination"/>
    <property type="evidence" value="ECO:0007669"/>
    <property type="project" value="InterPro"/>
</dbReference>
<evidence type="ECO:0000313" key="7">
    <source>
        <dbReference type="EMBL" id="OAJ42132.1"/>
    </source>
</evidence>
<dbReference type="AlphaFoldDB" id="A0A177WQG7"/>
<dbReference type="PANTHER" id="PTHR45700">
    <property type="entry name" value="UBIQUITIN-PROTEIN LIGASE E3C"/>
    <property type="match status" value="1"/>
</dbReference>
<dbReference type="eggNOG" id="KOG0941">
    <property type="taxonomic scope" value="Eukaryota"/>
</dbReference>
<evidence type="ECO:0000256" key="1">
    <source>
        <dbReference type="ARBA" id="ARBA00000885"/>
    </source>
</evidence>
<dbReference type="SUPFAM" id="SSF56204">
    <property type="entry name" value="Hect, E3 ligase catalytic domain"/>
    <property type="match status" value="1"/>
</dbReference>
<reference evidence="7 8" key="2">
    <citation type="submission" date="2016-05" db="EMBL/GenBank/DDBJ databases">
        <title>Lineage-specific infection strategies underlie the spectrum of fungal disease in amphibians.</title>
        <authorList>
            <person name="Cuomo C.A."/>
            <person name="Farrer R.A."/>
            <person name="James T."/>
            <person name="Longcore J."/>
            <person name="Birren B."/>
        </authorList>
    </citation>
    <scope>NUCLEOTIDE SEQUENCE [LARGE SCALE GENOMIC DNA]</scope>
    <source>
        <strain evidence="7 8">JEL423</strain>
    </source>
</reference>
<dbReference type="PANTHER" id="PTHR45700:SF8">
    <property type="entry name" value="HECT-TYPE E3 UBIQUITIN TRANSFERASE"/>
    <property type="match status" value="1"/>
</dbReference>
<evidence type="ECO:0000256" key="5">
    <source>
        <dbReference type="PROSITE-ProRule" id="PRU00104"/>
    </source>
</evidence>
<dbReference type="VEuPathDB" id="FungiDB:BDEG_25632"/>
<dbReference type="FunFam" id="3.30.2410.10:FF:000003">
    <property type="entry name" value="probable E3 ubiquitin-protein ligase HERC4 isoform X1"/>
    <property type="match status" value="1"/>
</dbReference>
<evidence type="ECO:0000256" key="4">
    <source>
        <dbReference type="ARBA" id="ARBA00022786"/>
    </source>
</evidence>
<evidence type="ECO:0000256" key="2">
    <source>
        <dbReference type="ARBA" id="ARBA00012485"/>
    </source>
</evidence>
<reference evidence="7 8" key="1">
    <citation type="submission" date="2006-10" db="EMBL/GenBank/DDBJ databases">
        <title>The Genome Sequence of Batrachochytrium dendrobatidis JEL423.</title>
        <authorList>
            <consortium name="The Broad Institute Genome Sequencing Platform"/>
            <person name="Birren B."/>
            <person name="Lander E."/>
            <person name="Galagan J."/>
            <person name="Cuomo C."/>
            <person name="Devon K."/>
            <person name="Jaffe D."/>
            <person name="Butler J."/>
            <person name="Alvarez P."/>
            <person name="Gnerre S."/>
            <person name="Grabherr M."/>
            <person name="Kleber M."/>
            <person name="Mauceli E."/>
            <person name="Brockman W."/>
            <person name="Young S."/>
            <person name="LaButti K."/>
            <person name="Sykes S."/>
            <person name="DeCaprio D."/>
            <person name="Crawford M."/>
            <person name="Koehrsen M."/>
            <person name="Engels R."/>
            <person name="Montgomery P."/>
            <person name="Pearson M."/>
            <person name="Howarth C."/>
            <person name="Larson L."/>
            <person name="White J."/>
            <person name="O'Leary S."/>
            <person name="Kodira C."/>
            <person name="Zeng Q."/>
            <person name="Yandava C."/>
            <person name="Alvarado L."/>
            <person name="Longcore J."/>
            <person name="James T."/>
        </authorList>
    </citation>
    <scope>NUCLEOTIDE SEQUENCE [LARGE SCALE GENOMIC DNA]</scope>
    <source>
        <strain evidence="7 8">JEL423</strain>
    </source>
</reference>
<dbReference type="InterPro" id="IPR044611">
    <property type="entry name" value="E3A/B/C-like"/>
</dbReference>
<name>A0A177WQG7_BATDL</name>
<dbReference type="Pfam" id="PF00632">
    <property type="entry name" value="HECT"/>
    <property type="match status" value="1"/>
</dbReference>
<keyword evidence="4 5" id="KW-0833">Ubl conjugation pathway</keyword>
<dbReference type="STRING" id="403673.A0A177WQG7"/>
<comment type="catalytic activity">
    <reaction evidence="1">
        <text>S-ubiquitinyl-[E2 ubiquitin-conjugating enzyme]-L-cysteine + [acceptor protein]-L-lysine = [E2 ubiquitin-conjugating enzyme]-L-cysteine + N(6)-ubiquitinyl-[acceptor protein]-L-lysine.</text>
        <dbReference type="EC" id="2.3.2.26"/>
    </reaction>
</comment>
<dbReference type="Proteomes" id="UP000077115">
    <property type="component" value="Unassembled WGS sequence"/>
</dbReference>
<dbReference type="GO" id="GO:0061630">
    <property type="term" value="F:ubiquitin protein ligase activity"/>
    <property type="evidence" value="ECO:0007669"/>
    <property type="project" value="UniProtKB-EC"/>
</dbReference>
<organism evidence="7 8">
    <name type="scientific">Batrachochytrium dendrobatidis (strain JEL423)</name>
    <dbReference type="NCBI Taxonomy" id="403673"/>
    <lineage>
        <taxon>Eukaryota</taxon>
        <taxon>Fungi</taxon>
        <taxon>Fungi incertae sedis</taxon>
        <taxon>Chytridiomycota</taxon>
        <taxon>Chytridiomycota incertae sedis</taxon>
        <taxon>Chytridiomycetes</taxon>
        <taxon>Rhizophydiales</taxon>
        <taxon>Rhizophydiales incertae sedis</taxon>
        <taxon>Batrachochytrium</taxon>
    </lineage>
</organism>
<dbReference type="Gene3D" id="3.90.1750.10">
    <property type="entry name" value="Hect, E3 ligase catalytic domains"/>
    <property type="match status" value="1"/>
</dbReference>
<keyword evidence="3" id="KW-0808">Transferase</keyword>
<dbReference type="EC" id="2.3.2.26" evidence="2"/>
<feature type="domain" description="HECT" evidence="6">
    <location>
        <begin position="346"/>
        <end position="662"/>
    </location>
</feature>
<feature type="active site" description="Glycyl thioester intermediate" evidence="5">
    <location>
        <position position="629"/>
    </location>
</feature>
<dbReference type="Gene3D" id="3.30.2160.10">
    <property type="entry name" value="Hect, E3 ligase catalytic domain"/>
    <property type="match status" value="1"/>
</dbReference>
<dbReference type="OrthoDB" id="8068875at2759"/>
<dbReference type="CDD" id="cd00078">
    <property type="entry name" value="HECTc"/>
    <property type="match status" value="1"/>
</dbReference>
<evidence type="ECO:0000256" key="3">
    <source>
        <dbReference type="ARBA" id="ARBA00022679"/>
    </source>
</evidence>